<comment type="caution">
    <text evidence="1">The sequence shown here is derived from an EMBL/GenBank/DDBJ whole genome shotgun (WGS) entry which is preliminary data.</text>
</comment>
<sequence>MPFPAPASVPVPGDTGLPKHVQLAAQTRDGLVESIHYGSLIAVAGDAAGTRTLFSAGDPLAPFYPRSSLKPLQAVAMVRAGLDLPTDLLALTAASHSGAAMHRSGAARILDLHGLTSADLENSTDLPYGTAEREEWLRGGGQPTQLAQNCSGKHAAMAATCVINGWPVRGYLETGHPLQQLVAGTVQELTGEKPAGASTDGCGTPLFALTLRGMARAFGRLASAGAPDRMAEGDSPARTPEAAVAHAMRQHPEMVAGEGRDVTALMRLAPGLLAKDGFEGVQLVGFPDGRALAVKISDGGDRARMPVTVHALKALDVDTAPLAGIATQAVLGGGRPVGLLQATDFLLRPETFQGQP</sequence>
<dbReference type="EMBL" id="RBED01000034">
    <property type="protein sequence ID" value="RNL59771.1"/>
    <property type="molecule type" value="Genomic_DNA"/>
</dbReference>
<gene>
    <name evidence="1" type="ORF">D7003_02030</name>
</gene>
<dbReference type="PANTHER" id="PTHR42110:SF1">
    <property type="entry name" value="L-ASPARAGINASE, PUTATIVE (AFU_ORTHOLOGUE AFUA_3G11890)-RELATED"/>
    <property type="match status" value="1"/>
</dbReference>
<organism evidence="1 2">
    <name type="scientific">Arthrobacter oryzae</name>
    <dbReference type="NCBI Taxonomy" id="409290"/>
    <lineage>
        <taxon>Bacteria</taxon>
        <taxon>Bacillati</taxon>
        <taxon>Actinomycetota</taxon>
        <taxon>Actinomycetes</taxon>
        <taxon>Micrococcales</taxon>
        <taxon>Micrococcaceae</taxon>
        <taxon>Arthrobacter</taxon>
    </lineage>
</organism>
<evidence type="ECO:0000313" key="2">
    <source>
        <dbReference type="Proteomes" id="UP000273807"/>
    </source>
</evidence>
<protein>
    <submittedName>
        <fullName evidence="1">Asparaginase</fullName>
    </submittedName>
</protein>
<dbReference type="InterPro" id="IPR010349">
    <property type="entry name" value="Asparaginase_II"/>
</dbReference>
<dbReference type="RefSeq" id="WP_123253837.1">
    <property type="nucleotide sequence ID" value="NZ_RBED01000034.1"/>
</dbReference>
<name>A0A3N0C9D5_9MICC</name>
<evidence type="ECO:0000313" key="1">
    <source>
        <dbReference type="EMBL" id="RNL59771.1"/>
    </source>
</evidence>
<dbReference type="Pfam" id="PF06089">
    <property type="entry name" value="Asparaginase_II"/>
    <property type="match status" value="1"/>
</dbReference>
<accession>A0A3N0C9D5</accession>
<reference evidence="1 2" key="1">
    <citation type="submission" date="2018-10" db="EMBL/GenBank/DDBJ databases">
        <title>Genome sequencing of Arthrobacter oryzae TNB02.</title>
        <authorList>
            <person name="Cho Y.-J."/>
            <person name="Cho A."/>
            <person name="Kim O.-S."/>
        </authorList>
    </citation>
    <scope>NUCLEOTIDE SEQUENCE [LARGE SCALE GENOMIC DNA]</scope>
    <source>
        <strain evidence="1 2">TNB02</strain>
    </source>
</reference>
<dbReference type="PANTHER" id="PTHR42110">
    <property type="entry name" value="L-ASPARAGINASE, PUTATIVE (AFU_ORTHOLOGUE AFUA_3G11890)-RELATED"/>
    <property type="match status" value="1"/>
</dbReference>
<dbReference type="OrthoDB" id="9780674at2"/>
<keyword evidence="2" id="KW-1185">Reference proteome</keyword>
<dbReference type="Proteomes" id="UP000273807">
    <property type="component" value="Unassembled WGS sequence"/>
</dbReference>
<proteinExistence type="predicted"/>
<dbReference type="AlphaFoldDB" id="A0A3N0C9D5"/>